<keyword evidence="3" id="KW-1185">Reference proteome</keyword>
<name>R4TKI6_9CAUD</name>
<evidence type="ECO:0000259" key="1">
    <source>
        <dbReference type="Pfam" id="PF20691"/>
    </source>
</evidence>
<dbReference type="EMBL" id="KC292024">
    <property type="protein sequence ID" value="AGM11187.1"/>
    <property type="molecule type" value="Genomic_DNA"/>
</dbReference>
<reference evidence="2 3" key="1">
    <citation type="submission" date="2012-12" db="EMBL/GenBank/DDBJ databases">
        <authorList>
            <person name="Sencilo A."/>
            <person name="Jacobs-Sera D."/>
            <person name="Russell D.A."/>
            <person name="Ko C."/>
            <person name="Atanasova N."/>
            <person name="Osterlund E."/>
            <person name="Oksanen H.M."/>
            <person name="Bamford D.H."/>
            <person name="Hatfull G.F."/>
            <person name="Roine E."/>
            <person name="Hendrix R.W."/>
        </authorList>
    </citation>
    <scope>NUCLEOTIDE SEQUENCE [LARGE SCALE GENOMIC DNA]</scope>
</reference>
<dbReference type="Proteomes" id="UP000203112">
    <property type="component" value="Segment"/>
</dbReference>
<evidence type="ECO:0000313" key="3">
    <source>
        <dbReference type="Proteomes" id="UP000203112"/>
    </source>
</evidence>
<evidence type="ECO:0000313" key="2">
    <source>
        <dbReference type="EMBL" id="AGM11187.1"/>
    </source>
</evidence>
<gene>
    <name evidence="2" type="primary">22</name>
    <name evidence="2" type="ORF">HHTV2_22</name>
</gene>
<protein>
    <recommendedName>
        <fullName evidence="1">TET-Associated Glycosyltransferase domain-containing protein</fullName>
    </recommendedName>
</protein>
<dbReference type="SUPFAM" id="SSF53448">
    <property type="entry name" value="Nucleotide-diphospho-sugar transferases"/>
    <property type="match status" value="1"/>
</dbReference>
<proteinExistence type="predicted"/>
<feature type="domain" description="TET-Associated Glycosyltransferase" evidence="1">
    <location>
        <begin position="8"/>
        <end position="228"/>
    </location>
</feature>
<sequence length="287" mass="33214">MARDDFCILILSYDRAGRIPTLTTIENSTYDGDWYIVIDHPDDIEPYEEEYGEDRVVYFDKDDVVPRVDRGDNFDRRNSILYARFNSFKIARDLGYDYFMQLDDDYSFFQWRFNDRFEYDPQNPGSFDLNLYIDNAIEYLEDADLDTVCMAQGGDFIGGGESQFAQKVGTKRKAMNTFICKSDKQFDFRGSINEDVNTYVRAQQLGKLFLTVNFASVEQESTQQSEGGLTDLYKANGTYIKSFYTLLYNPSCASLGKLKGRSAERIHHRISWRNAVPKVVPESARND</sequence>
<dbReference type="InterPro" id="IPR049100">
    <property type="entry name" value="TAGT"/>
</dbReference>
<dbReference type="RefSeq" id="YP_008060331.1">
    <property type="nucleotide sequence ID" value="NC_021340.1"/>
</dbReference>
<accession>R4TKI6</accession>
<dbReference type="OrthoDB" id="33722at10239"/>
<organism evidence="2 3">
    <name type="scientific">Haloarcula hispanica tailed virus 2</name>
    <dbReference type="NCBI Taxonomy" id="1273751"/>
    <lineage>
        <taxon>Viruses</taxon>
        <taxon>Duplodnaviria</taxon>
        <taxon>Heunggongvirae</taxon>
        <taxon>Uroviricota</taxon>
        <taxon>Caudoviricetes</taxon>
        <taxon>Saparoviridae</taxon>
        <taxon>Halohivirus</taxon>
        <taxon>Halohivirus suolae</taxon>
        <taxon>Halohivirus HHTV2</taxon>
    </lineage>
</organism>
<dbReference type="GeneID" id="16194294"/>
<dbReference type="InterPro" id="IPR029044">
    <property type="entry name" value="Nucleotide-diphossugar_trans"/>
</dbReference>
<dbReference type="KEGG" id="vg:16194294"/>
<dbReference type="Pfam" id="PF20691">
    <property type="entry name" value="TAGT"/>
    <property type="match status" value="1"/>
</dbReference>